<dbReference type="AlphaFoldDB" id="A0A1G2I7Q5"/>
<evidence type="ECO:0000256" key="10">
    <source>
        <dbReference type="ARBA" id="ARBA00049255"/>
    </source>
</evidence>
<comment type="similarity">
    <text evidence="1">Belongs to the class-II aminoacyl-tRNA synthetase family.</text>
</comment>
<dbReference type="GO" id="GO:0000049">
    <property type="term" value="F:tRNA binding"/>
    <property type="evidence" value="ECO:0007669"/>
    <property type="project" value="InterPro"/>
</dbReference>
<evidence type="ECO:0000259" key="13">
    <source>
        <dbReference type="PROSITE" id="PS51447"/>
    </source>
</evidence>
<dbReference type="GO" id="GO:0005524">
    <property type="term" value="F:ATP binding"/>
    <property type="evidence" value="ECO:0007669"/>
    <property type="project" value="UniProtKB-KW"/>
</dbReference>
<dbReference type="InterPro" id="IPR045864">
    <property type="entry name" value="aa-tRNA-synth_II/BPL/LPL"/>
</dbReference>
<dbReference type="SMART" id="SM00896">
    <property type="entry name" value="FDX-ACB"/>
    <property type="match status" value="1"/>
</dbReference>
<dbReference type="InterPro" id="IPR006195">
    <property type="entry name" value="aa-tRNA-synth_II"/>
</dbReference>
<keyword evidence="11" id="KW-0175">Coiled coil</keyword>
<dbReference type="PROSITE" id="PS51447">
    <property type="entry name" value="FDX_ACB"/>
    <property type="match status" value="1"/>
</dbReference>
<dbReference type="PANTHER" id="PTHR11538">
    <property type="entry name" value="PHENYLALANYL-TRNA SYNTHETASE"/>
    <property type="match status" value="1"/>
</dbReference>
<dbReference type="InterPro" id="IPR036690">
    <property type="entry name" value="Fdx_antiC-bd_sf"/>
</dbReference>
<evidence type="ECO:0000256" key="3">
    <source>
        <dbReference type="ARBA" id="ARBA00022598"/>
    </source>
</evidence>
<proteinExistence type="inferred from homology"/>
<name>A0A1G2I7Q5_9BACT</name>
<evidence type="ECO:0000313" key="14">
    <source>
        <dbReference type="EMBL" id="OGZ70735.1"/>
    </source>
</evidence>
<evidence type="ECO:0000256" key="6">
    <source>
        <dbReference type="ARBA" id="ARBA00022917"/>
    </source>
</evidence>
<dbReference type="PANTHER" id="PTHR11538:SF41">
    <property type="entry name" value="PHENYLALANINE--TRNA LIGASE, MITOCHONDRIAL"/>
    <property type="match status" value="1"/>
</dbReference>
<gene>
    <name evidence="14" type="ORF">A3F47_00440</name>
</gene>
<feature type="domain" description="FDX-ACB" evidence="13">
    <location>
        <begin position="297"/>
        <end position="390"/>
    </location>
</feature>
<evidence type="ECO:0000256" key="8">
    <source>
        <dbReference type="ARBA" id="ARBA00023146"/>
    </source>
</evidence>
<evidence type="ECO:0000313" key="15">
    <source>
        <dbReference type="Proteomes" id="UP000179214"/>
    </source>
</evidence>
<evidence type="ECO:0000256" key="9">
    <source>
        <dbReference type="ARBA" id="ARBA00031194"/>
    </source>
</evidence>
<dbReference type="PROSITE" id="PS50862">
    <property type="entry name" value="AA_TRNA_LIGASE_II"/>
    <property type="match status" value="1"/>
</dbReference>
<dbReference type="Pfam" id="PF01409">
    <property type="entry name" value="tRNA-synt_2d"/>
    <property type="match status" value="1"/>
</dbReference>
<feature type="domain" description="Aminoacyl-transfer RNA synthetases class-II family profile" evidence="12">
    <location>
        <begin position="131"/>
        <end position="280"/>
    </location>
</feature>
<dbReference type="Gene3D" id="3.30.70.380">
    <property type="entry name" value="Ferrodoxin-fold anticodon-binding domain"/>
    <property type="match status" value="1"/>
</dbReference>
<dbReference type="SUPFAM" id="SSF54991">
    <property type="entry name" value="Anticodon-binding domain of PheRS"/>
    <property type="match status" value="1"/>
</dbReference>
<accession>A0A1G2I7Q5</accession>
<protein>
    <recommendedName>
        <fullName evidence="2">phenylalanine--tRNA ligase</fullName>
        <ecNumber evidence="2">6.1.1.20</ecNumber>
    </recommendedName>
    <alternativeName>
        <fullName evidence="9">Phenylalanyl-tRNA synthetase</fullName>
    </alternativeName>
</protein>
<comment type="caution">
    <text evidence="14">The sequence shown here is derived from an EMBL/GenBank/DDBJ whole genome shotgun (WGS) entry which is preliminary data.</text>
</comment>
<dbReference type="Proteomes" id="UP000179214">
    <property type="component" value="Unassembled WGS sequence"/>
</dbReference>
<organism evidence="14 15">
    <name type="scientific">Candidatus Staskawiczbacteria bacterium RIFCSPHIGHO2_12_FULL_38_11</name>
    <dbReference type="NCBI Taxonomy" id="1802209"/>
    <lineage>
        <taxon>Bacteria</taxon>
        <taxon>Candidatus Staskawicziibacteriota</taxon>
    </lineage>
</organism>
<keyword evidence="3" id="KW-0436">Ligase</keyword>
<keyword evidence="6" id="KW-0648">Protein biosynthesis</keyword>
<dbReference type="GO" id="GO:0004826">
    <property type="term" value="F:phenylalanine-tRNA ligase activity"/>
    <property type="evidence" value="ECO:0007669"/>
    <property type="project" value="UniProtKB-EC"/>
</dbReference>
<dbReference type="InterPro" id="IPR005121">
    <property type="entry name" value="Fdx_antiC-bd"/>
</dbReference>
<dbReference type="Gene3D" id="3.30.930.10">
    <property type="entry name" value="Bira Bifunctional Protein, Domain 2"/>
    <property type="match status" value="1"/>
</dbReference>
<reference evidence="14 15" key="1">
    <citation type="journal article" date="2016" name="Nat. Commun.">
        <title>Thousands of microbial genomes shed light on interconnected biogeochemical processes in an aquifer system.</title>
        <authorList>
            <person name="Anantharaman K."/>
            <person name="Brown C.T."/>
            <person name="Hug L.A."/>
            <person name="Sharon I."/>
            <person name="Castelle C.J."/>
            <person name="Probst A.J."/>
            <person name="Thomas B.C."/>
            <person name="Singh A."/>
            <person name="Wilkins M.J."/>
            <person name="Karaoz U."/>
            <person name="Brodie E.L."/>
            <person name="Williams K.H."/>
            <person name="Hubbard S.S."/>
            <person name="Banfield J.F."/>
        </authorList>
    </citation>
    <scope>NUCLEOTIDE SEQUENCE [LARGE SCALE GENOMIC DNA]</scope>
</reference>
<sequence length="390" mass="45525">MRENIVIQNDKERELIKDLEAKNDVKSERIKKLLALPDLTKQPDSPIKIIADQVLNLPRFADFDVIDFPRIVTIEENFDVLNTSKDHPSRRDTDTYYINENHLLRTQTTVMWPYYLRHEGIMEKLEKEGELGLLSTGIVFRKDEIDRKHFPAFHQIDFLYICKKPSAFAKASAGQGKIITVKDLEDVQADAVKSIFGQDVEFRFLEDSFPFTDPSIQVEIKFNGQWLEVTGAGLVHTQVLKNFGLDPEIYNGWAFAFGIERLAMVKFEIPDIRIFWSQDPRITSQFKDINSKYKEVSKYPAVVRDISFVIDKNINLNNYYELVRDEADNLIEQVESLDQYENEEKWPGKKSYTFRIVYRSLEKTLTNDEVNLIHDKITEKTKQELSAVIR</sequence>
<comment type="catalytic activity">
    <reaction evidence="10">
        <text>tRNA(Phe) + L-phenylalanine + ATP = L-phenylalanyl-tRNA(Phe) + AMP + diphosphate + H(+)</text>
        <dbReference type="Rhea" id="RHEA:19413"/>
        <dbReference type="Rhea" id="RHEA-COMP:9668"/>
        <dbReference type="Rhea" id="RHEA-COMP:9699"/>
        <dbReference type="ChEBI" id="CHEBI:15378"/>
        <dbReference type="ChEBI" id="CHEBI:30616"/>
        <dbReference type="ChEBI" id="CHEBI:33019"/>
        <dbReference type="ChEBI" id="CHEBI:58095"/>
        <dbReference type="ChEBI" id="CHEBI:78442"/>
        <dbReference type="ChEBI" id="CHEBI:78531"/>
        <dbReference type="ChEBI" id="CHEBI:456215"/>
        <dbReference type="EC" id="6.1.1.20"/>
    </reaction>
</comment>
<evidence type="ECO:0000256" key="11">
    <source>
        <dbReference type="SAM" id="Coils"/>
    </source>
</evidence>
<evidence type="ECO:0000259" key="12">
    <source>
        <dbReference type="PROSITE" id="PS50862"/>
    </source>
</evidence>
<evidence type="ECO:0000256" key="4">
    <source>
        <dbReference type="ARBA" id="ARBA00022741"/>
    </source>
</evidence>
<dbReference type="EMBL" id="MHOV01000003">
    <property type="protein sequence ID" value="OGZ70735.1"/>
    <property type="molecule type" value="Genomic_DNA"/>
</dbReference>
<dbReference type="SUPFAM" id="SSF55681">
    <property type="entry name" value="Class II aaRS and biotin synthetases"/>
    <property type="match status" value="1"/>
</dbReference>
<keyword evidence="4" id="KW-0547">Nucleotide-binding</keyword>
<dbReference type="Pfam" id="PF03147">
    <property type="entry name" value="FDX-ACB"/>
    <property type="match status" value="1"/>
</dbReference>
<evidence type="ECO:0000256" key="5">
    <source>
        <dbReference type="ARBA" id="ARBA00022840"/>
    </source>
</evidence>
<dbReference type="GO" id="GO:0006432">
    <property type="term" value="P:phenylalanyl-tRNA aminoacylation"/>
    <property type="evidence" value="ECO:0007669"/>
    <property type="project" value="TreeGrafter"/>
</dbReference>
<feature type="coiled-coil region" evidence="11">
    <location>
        <begin position="2"/>
        <end position="36"/>
    </location>
</feature>
<evidence type="ECO:0000256" key="7">
    <source>
        <dbReference type="ARBA" id="ARBA00022946"/>
    </source>
</evidence>
<evidence type="ECO:0000256" key="1">
    <source>
        <dbReference type="ARBA" id="ARBA00008226"/>
    </source>
</evidence>
<keyword evidence="8" id="KW-0030">Aminoacyl-tRNA synthetase</keyword>
<keyword evidence="7" id="KW-0809">Transit peptide</keyword>
<keyword evidence="5" id="KW-0067">ATP-binding</keyword>
<dbReference type="GO" id="GO:0005737">
    <property type="term" value="C:cytoplasm"/>
    <property type="evidence" value="ECO:0007669"/>
    <property type="project" value="TreeGrafter"/>
</dbReference>
<evidence type="ECO:0000256" key="2">
    <source>
        <dbReference type="ARBA" id="ARBA00012814"/>
    </source>
</evidence>
<dbReference type="EC" id="6.1.1.20" evidence="2"/>
<dbReference type="InterPro" id="IPR002319">
    <property type="entry name" value="Phenylalanyl-tRNA_Synthase"/>
</dbReference>